<feature type="region of interest" description="Disordered" evidence="7">
    <location>
        <begin position="2992"/>
        <end position="3149"/>
    </location>
</feature>
<evidence type="ECO:0000256" key="3">
    <source>
        <dbReference type="ARBA" id="ARBA00022737"/>
    </source>
</evidence>
<feature type="region of interest" description="Disordered" evidence="7">
    <location>
        <begin position="200"/>
        <end position="229"/>
    </location>
</feature>
<evidence type="ECO:0000256" key="6">
    <source>
        <dbReference type="RuleBase" id="RU364107"/>
    </source>
</evidence>
<dbReference type="PANTHER" id="PTHR21704">
    <property type="entry name" value="NIPPED-B-LIKE PROTEIN DELANGIN SCC2-RELATED"/>
    <property type="match status" value="1"/>
</dbReference>
<keyword evidence="4 6" id="KW-0539">Nucleus</keyword>
<evidence type="ECO:0000313" key="10">
    <source>
        <dbReference type="Proteomes" id="UP000282613"/>
    </source>
</evidence>
<evidence type="ECO:0000313" key="11">
    <source>
        <dbReference type="WBParaSite" id="TASK_0000826801-mRNA-1"/>
    </source>
</evidence>
<feature type="compositionally biased region" description="Polar residues" evidence="7">
    <location>
        <begin position="3030"/>
        <end position="3049"/>
    </location>
</feature>
<feature type="compositionally biased region" description="Polar residues" evidence="7">
    <location>
        <begin position="574"/>
        <end position="590"/>
    </location>
</feature>
<feature type="region of interest" description="Disordered" evidence="7">
    <location>
        <begin position="2924"/>
        <end position="2963"/>
    </location>
</feature>
<feature type="region of interest" description="Disordered" evidence="7">
    <location>
        <begin position="254"/>
        <end position="294"/>
    </location>
</feature>
<keyword evidence="10" id="KW-1185">Reference proteome</keyword>
<feature type="compositionally biased region" description="Low complexity" evidence="7">
    <location>
        <begin position="3098"/>
        <end position="3117"/>
    </location>
</feature>
<name>A0A158RA23_TAEAS</name>
<feature type="region of interest" description="Disordered" evidence="7">
    <location>
        <begin position="444"/>
        <end position="505"/>
    </location>
</feature>
<dbReference type="Proteomes" id="UP000282613">
    <property type="component" value="Unassembled WGS sequence"/>
</dbReference>
<dbReference type="EMBL" id="UYRS01018760">
    <property type="protein sequence ID" value="VDK39895.1"/>
    <property type="molecule type" value="Genomic_DNA"/>
</dbReference>
<accession>A0A158RA23</accession>
<dbReference type="InterPro" id="IPR024986">
    <property type="entry name" value="Nipped-B_C"/>
</dbReference>
<dbReference type="InterPro" id="IPR026003">
    <property type="entry name" value="Cohesin_HEAT"/>
</dbReference>
<evidence type="ECO:0000259" key="8">
    <source>
        <dbReference type="Pfam" id="PF12830"/>
    </source>
</evidence>
<feature type="region of interest" description="Disordered" evidence="7">
    <location>
        <begin position="1512"/>
        <end position="1550"/>
    </location>
</feature>
<feature type="compositionally biased region" description="Polar residues" evidence="7">
    <location>
        <begin position="219"/>
        <end position="229"/>
    </location>
</feature>
<dbReference type="STRING" id="60517.A0A158RA23"/>
<dbReference type="GO" id="GO:0071169">
    <property type="term" value="P:establishment of protein localization to chromatin"/>
    <property type="evidence" value="ECO:0007669"/>
    <property type="project" value="TreeGrafter"/>
</dbReference>
<dbReference type="InterPro" id="IPR033031">
    <property type="entry name" value="Scc2/Nipped-B"/>
</dbReference>
<dbReference type="WBParaSite" id="TASK_0000826801-mRNA-1">
    <property type="protein sequence ID" value="TASK_0000826801-mRNA-1"/>
    <property type="gene ID" value="TASK_0000826801"/>
</dbReference>
<feature type="region of interest" description="Disordered" evidence="7">
    <location>
        <begin position="1709"/>
        <end position="1733"/>
    </location>
</feature>
<feature type="region of interest" description="Disordered" evidence="7">
    <location>
        <begin position="393"/>
        <end position="418"/>
    </location>
</feature>
<feature type="compositionally biased region" description="Polar residues" evidence="7">
    <location>
        <begin position="316"/>
        <end position="327"/>
    </location>
</feature>
<feature type="region of interest" description="Disordered" evidence="7">
    <location>
        <begin position="1387"/>
        <end position="1421"/>
    </location>
</feature>
<dbReference type="Gene3D" id="1.25.10.10">
    <property type="entry name" value="Leucine-rich Repeat Variant"/>
    <property type="match status" value="1"/>
</dbReference>
<dbReference type="InterPro" id="IPR016024">
    <property type="entry name" value="ARM-type_fold"/>
</dbReference>
<feature type="compositionally biased region" description="Pro residues" evidence="7">
    <location>
        <begin position="278"/>
        <end position="287"/>
    </location>
</feature>
<feature type="compositionally biased region" description="Low complexity" evidence="7">
    <location>
        <begin position="1222"/>
        <end position="1236"/>
    </location>
</feature>
<feature type="compositionally biased region" description="Basic residues" evidence="7">
    <location>
        <begin position="209"/>
        <end position="218"/>
    </location>
</feature>
<evidence type="ECO:0000256" key="4">
    <source>
        <dbReference type="ARBA" id="ARBA00023242"/>
    </source>
</evidence>
<feature type="compositionally biased region" description="Pro residues" evidence="7">
    <location>
        <begin position="403"/>
        <end position="414"/>
    </location>
</feature>
<gene>
    <name evidence="9" type="ORF">TASK_LOCUS8269</name>
</gene>
<feature type="region of interest" description="Disordered" evidence="7">
    <location>
        <begin position="907"/>
        <end position="927"/>
    </location>
</feature>
<dbReference type="SUPFAM" id="SSF48371">
    <property type="entry name" value="ARM repeat"/>
    <property type="match status" value="1"/>
</dbReference>
<organism evidence="11">
    <name type="scientific">Taenia asiatica</name>
    <name type="common">Asian tapeworm</name>
    <dbReference type="NCBI Taxonomy" id="60517"/>
    <lineage>
        <taxon>Eukaryota</taxon>
        <taxon>Metazoa</taxon>
        <taxon>Spiralia</taxon>
        <taxon>Lophotrochozoa</taxon>
        <taxon>Platyhelminthes</taxon>
        <taxon>Cestoda</taxon>
        <taxon>Eucestoda</taxon>
        <taxon>Cyclophyllidea</taxon>
        <taxon>Taeniidae</taxon>
        <taxon>Taenia</taxon>
    </lineage>
</organism>
<feature type="region of interest" description="Disordered" evidence="7">
    <location>
        <begin position="316"/>
        <end position="346"/>
    </location>
</feature>
<feature type="compositionally biased region" description="Low complexity" evidence="7">
    <location>
        <begin position="446"/>
        <end position="457"/>
    </location>
</feature>
<dbReference type="Pfam" id="PF12765">
    <property type="entry name" value="Cohesin_HEAT"/>
    <property type="match status" value="1"/>
</dbReference>
<dbReference type="GO" id="GO:0090694">
    <property type="term" value="C:Scc2-Scc4 cohesin loading complex"/>
    <property type="evidence" value="ECO:0007669"/>
    <property type="project" value="TreeGrafter"/>
</dbReference>
<feature type="compositionally biased region" description="Polar residues" evidence="7">
    <location>
        <begin position="867"/>
        <end position="880"/>
    </location>
</feature>
<protein>
    <recommendedName>
        <fullName evidence="6">Nipped-B protein</fullName>
    </recommendedName>
</protein>
<feature type="compositionally biased region" description="Basic and acidic residues" evidence="7">
    <location>
        <begin position="3177"/>
        <end position="3191"/>
    </location>
</feature>
<feature type="compositionally biased region" description="Polar residues" evidence="7">
    <location>
        <begin position="796"/>
        <end position="807"/>
    </location>
</feature>
<dbReference type="InterPro" id="IPR011989">
    <property type="entry name" value="ARM-like"/>
</dbReference>
<reference evidence="11" key="1">
    <citation type="submission" date="2016-04" db="UniProtKB">
        <authorList>
            <consortium name="WormBaseParasite"/>
        </authorList>
    </citation>
    <scope>IDENTIFICATION</scope>
</reference>
<comment type="similarity">
    <text evidence="2 6">Belongs to the SCC2/Nipped-B family.</text>
</comment>
<feature type="compositionally biased region" description="Polar residues" evidence="7">
    <location>
        <begin position="527"/>
        <end position="541"/>
    </location>
</feature>
<dbReference type="GO" id="GO:0034087">
    <property type="term" value="P:establishment of mitotic sister chromatid cohesion"/>
    <property type="evidence" value="ECO:0007669"/>
    <property type="project" value="TreeGrafter"/>
</dbReference>
<evidence type="ECO:0000256" key="2">
    <source>
        <dbReference type="ARBA" id="ARBA00009252"/>
    </source>
</evidence>
<feature type="compositionally biased region" description="Polar residues" evidence="7">
    <location>
        <begin position="911"/>
        <end position="924"/>
    </location>
</feature>
<evidence type="ECO:0000256" key="1">
    <source>
        <dbReference type="ARBA" id="ARBA00004123"/>
    </source>
</evidence>
<feature type="compositionally biased region" description="Low complexity" evidence="7">
    <location>
        <begin position="821"/>
        <end position="830"/>
    </location>
</feature>
<feature type="compositionally biased region" description="Gly residues" evidence="7">
    <location>
        <begin position="1718"/>
        <end position="1728"/>
    </location>
</feature>
<dbReference type="OrthoDB" id="418242at2759"/>
<feature type="region of interest" description="Disordered" evidence="7">
    <location>
        <begin position="3161"/>
        <end position="3191"/>
    </location>
</feature>
<dbReference type="PANTHER" id="PTHR21704:SF18">
    <property type="entry name" value="NIPPED-B-LIKE PROTEIN"/>
    <property type="match status" value="1"/>
</dbReference>
<feature type="region of interest" description="Disordered" evidence="7">
    <location>
        <begin position="1222"/>
        <end position="1259"/>
    </location>
</feature>
<dbReference type="GO" id="GO:1990414">
    <property type="term" value="P:replication-born double-strand break repair via sister chromatid exchange"/>
    <property type="evidence" value="ECO:0007669"/>
    <property type="project" value="TreeGrafter"/>
</dbReference>
<feature type="compositionally biased region" description="Basic and acidic residues" evidence="7">
    <location>
        <begin position="847"/>
        <end position="863"/>
    </location>
</feature>
<dbReference type="Pfam" id="PF12830">
    <property type="entry name" value="Nipped-B_C"/>
    <property type="match status" value="1"/>
</dbReference>
<keyword evidence="3 6" id="KW-0677">Repeat</keyword>
<feature type="region of interest" description="Disordered" evidence="7">
    <location>
        <begin position="517"/>
        <end position="881"/>
    </location>
</feature>
<feature type="compositionally biased region" description="Basic residues" evidence="7">
    <location>
        <begin position="754"/>
        <end position="763"/>
    </location>
</feature>
<comment type="subcellular location">
    <subcellularLocation>
        <location evidence="1 6">Nucleus</location>
    </subcellularLocation>
</comment>
<dbReference type="GO" id="GO:0010468">
    <property type="term" value="P:regulation of gene expression"/>
    <property type="evidence" value="ECO:0007669"/>
    <property type="project" value="InterPro"/>
</dbReference>
<keyword evidence="5 6" id="KW-0131">Cell cycle</keyword>
<proteinExistence type="inferred from homology"/>
<feature type="domain" description="Sister chromatid cohesion C-terminal" evidence="8">
    <location>
        <begin position="2427"/>
        <end position="2670"/>
    </location>
</feature>
<feature type="compositionally biased region" description="Basic and acidic residues" evidence="7">
    <location>
        <begin position="2930"/>
        <end position="2947"/>
    </location>
</feature>
<evidence type="ECO:0000256" key="5">
    <source>
        <dbReference type="ARBA" id="ARBA00023306"/>
    </source>
</evidence>
<dbReference type="GO" id="GO:0003682">
    <property type="term" value="F:chromatin binding"/>
    <property type="evidence" value="ECO:0007669"/>
    <property type="project" value="TreeGrafter"/>
</dbReference>
<sequence length="3191" mass="346018">MLGDIGRIPILSLSGCKSLSDILSDLPLPQPLPKSVSGVDLIDDPSLYQEAQVHIQSRDEHLVDSIASALSTTSTDGIILKNDQKPAPIDFHTLPALLKEVISKRPNILEENGSFECIYSCKEVLQILSGEAGKCASKTASPIKSSFPSATRHQTLASSVAPVKLTLKQSQPPGSGSVYSVTSVEPLKLSIKRAPATSTPVAVTQGCPKKLRGKRRSKASTSVSSGSQKWPMQLVESGAAPVVPTQLQIVHSPPVQSTRLPVPNPSPSLQLVINAPPSSLPPPPPKDPPARNSSQMLSTVFNQLLQSDPESTIASLLSSSDGQSMGTPASVEPHHPRSPPLSVPSNCSYPATPGMNGSLSVNNNSSAINIAPVTVTTATANPSPINAIFDAADVGDGRTTNPTPAPPPPPPPPRGLAAYLQKSRNPEVVASPSEDVVDAYARQHGSVPPMSSSSSSPWTERRCGPQATSNTNVGAVVYPTSSSSLTSTPNGQEGGKEKRGRRRRSELEELINWQVRDQATPLKKHTFQSQQIPPIVENNSPPHRVPSDNEGVAFFTEPLGERVKRRRQQHRTPPCSNNSANDVARNSSVCKSGYGGGSKSNVAKRPREDTSSEVSISPKNGKTLGHRRHRLTSSESDMQDDDEEEAKAVDDGATSSSCLTDSPVPRKHSLQRLVEEVKGRPPSLPRLDSLRHTPLSSTPIPLDETDSPLARSNSNRLSPSLERPRKRGSTRSSTSPPPLLPLQSYGQDLVDRKERHRLKKRRQLTQATSSSEDEPSKKPSQSMVIAERNSKRSSNHNRINEMSTSGSHIHRKKQKTPLIRSSTSSSSSSSNACRLSPASFSKGRRKTTSDARSRSSEEREKLVPQRCGSTSGTEPCTDSSAMDYDRYEEDELSSLRALSAAVGGPAVASSHLSPSSNMAASSDLSDSERTEMVMEAEKRITEEVAKFAATWTRFSTHISEFLLRVGSLDLSKTAGDMSITAVDPGEDLNSVVDQTPVEARLSRREVNTLYHEAEEARVSGSISNEPNGRLVRFLNLLRVNIRDASSLMAPNPTIVNFKELIQRRKARIERRNGSAEGSGGSSELLSESLLWSHPVWMRILRGLDSALIALHIIAGPDVPRSRLLAMEELVEAISAITQFHLNRLATVICTPDEFKRSGSNIPLGLTNLVRESLGSRLSEAVCGLASLVRLHPGRFTDALILHLTELAILVISCGLCPGASRRSPPTGSVTSSSSHSAILFPETAPPPVPGESLERRERRQEEYYERNAWRLQIQRSALALASNIFAQYEKHRFMVVGDVLSYLITAPVKAASNKTSTSSFARSCSAMRNFWILASGSFTNGWQPFCRNSQSSSSSISNFVANSHFLRVHPFTAVLMALVQGLVPAPSHTTGGRRSSSAGAPATPSSGVSQQSTTTGTGMSDQHAIMDATQLAKEEKSMCGAYANAIHTSQFLISEMFKKAVAKGEDNLSPLVDTVIVDLLRVAADAPIEWPVASLLLTVFGKFLVQQLNGSSTTSSSLRSQTPTQGAAAGSATSATTSSSTTTSASNRNADSTARQIALDGLITLTGGMYHLQKLRGSVNEDNFDLGEARSALSTFLGSPVLGLYHLTLGFDEESMRGATSTSVEGLSSHTRQREFAYQLISRLRYNHFDGLTLAAKRFHLMTWLHETNQELSSTTPLPTEERRKQLEEIRKGLLVEFASTHHSISGIAPWLPPTRGTGSGGGNGGATGNRAGLISPAVSEPSIAGERPLSDTRLALYTGYGLGADSRRKRTARAHRFATKIVARIHGLIGFDVLYMQIVKMVHDASLVVRTRALRGLSILVETCPECIPAPVITESSTLSPSDLLSIIPHRLMDGSPMVREAAVELAGHLVSIPNSAFPTRLFKPLVNRVLDMQISVRKRAVKSLQQLLLSDSDDTRQTPLLTSKQRSDACVTLLRRFNDEDTIKKVVMETFTALWFTPGTGESVDASQLPARLEKRVRNMCEVVLNVRSRSSGVVEEFMASIFNQESPEKAVQVDTASSQIVDFLVKIVQRCHNASWHAANCPLHLKLNRGLPSSPETHCMCSTQPPDALSPQNVLLLLCILAKPRPQLFLQHISMLTQVVAFAAVSQDNGGILDGNALSYTIEIIESCCLYVAAEMGSRLSQLFPEGTDTLEDYLVVLLQRHCRAVVDSSVSCLAAIANHLTMNYSRVATCFVQFYECLMQERKAATERLRRLASKYATSAPSSVSSLRSPLKARPKVLRAVYAVGLICKHFSLEDLTNAAFKLSNEPNAGARRTSFDLSVLTHQANSGSNNRDEVFNTLMFFSETALLMNIDEEARRVIVTTSSEDVEMAKKAVAGLSFLANRHDYLFRSPRLQEFFKSILSGVSATFPREAVADLQCIVLDCINAFLIDEEKTMLRNDSNWLARRQQVSLKDLGDGQEAHSNTVAQIYLQTALEHCTICPSTTVRTKALSLIATATRQGLVHPVSFIAPLISLQTDPEFAVRSRAISILQEISQGFSGFLALKAAQGIRSGFLLQRMIASASNKPQTIIRGAYVGKAATTSNASCPDKTDVPSGQVRPLALSHPTYSLLQGNRQHRRSLITSLVNLFDMDYIPQPASQVISPYTPLASDVGTRKSVSAVSTTATNAVSTTSDDNGLLELIYVCDHLAHFPYKTVDEVYYLAHYLDLRIGTIGSALVRSLQDCLVSTSQLKAESGTVVTDVDPAVEPPSLVHDRKITNLLDDIESELFAKSAMPLEVCPNERKVIDRINRPVAADKRHAFREKVFRNGPACLLLMAIRKYLEEAYDVTSNKLSSYSSTDEKHLQKPIPSPSARTLHSGVLYRLVEIPAMVTTCALDPAWPIVSSSLKEVLVRDGDTGDAANLDTNVLRVALLVRRQLFTADGSDEALGMEIAPPPPTLPPPMARPSIGPSSDVVQSKRAAAATIPTHRETERFREKSHSDQRIPTKMPTKTGHSSSAKHRRVVENIGEDKMGNLSDSLSSLSDASSVRKVAAGTKHQSASVRSSEKKKRHQTSCSPSTKPSKHLNKSNPEGASTLSKHCTPSSSIPKKDTTAKSSSRKRQLHLSDAELSSLSSLEEDSALTRKPAKRLPQPSPSSSSFTKKAVAATSASAEKPAFSRPKYDLAPLPGTPDILTQQEQRRKMKALAAKKAVAKHLLMETTKKKSQAAQPPVRNESFRREVRDHSSNAG</sequence>
<reference evidence="9 10" key="2">
    <citation type="submission" date="2018-11" db="EMBL/GenBank/DDBJ databases">
        <authorList>
            <consortium name="Pathogen Informatics"/>
        </authorList>
    </citation>
    <scope>NUCLEOTIDE SEQUENCE [LARGE SCALE GENOMIC DNA]</scope>
</reference>
<evidence type="ECO:0000256" key="7">
    <source>
        <dbReference type="SAM" id="MobiDB-lite"/>
    </source>
</evidence>
<dbReference type="GO" id="GO:0061775">
    <property type="term" value="F:cohesin loader activity"/>
    <property type="evidence" value="ECO:0007669"/>
    <property type="project" value="InterPro"/>
</dbReference>
<evidence type="ECO:0000313" key="9">
    <source>
        <dbReference type="EMBL" id="VDK39895.1"/>
    </source>
</evidence>
<dbReference type="GO" id="GO:0140588">
    <property type="term" value="P:chromatin looping"/>
    <property type="evidence" value="ECO:0007669"/>
    <property type="project" value="InterPro"/>
</dbReference>